<dbReference type="SMART" id="SM00088">
    <property type="entry name" value="PINT"/>
    <property type="match status" value="1"/>
</dbReference>
<comment type="similarity">
    <text evidence="2">Belongs to the proteasome subunit S11 family.</text>
</comment>
<protein>
    <recommendedName>
        <fullName evidence="4">26S proteasome non-ATPase regulatory subunit 13</fullName>
    </recommendedName>
    <alternativeName>
        <fullName evidence="6">26S proteasome regulatory subunit RPN9</fullName>
    </alternativeName>
    <alternativeName>
        <fullName evidence="8">26S proteasome regulatory subunit S11</fullName>
    </alternativeName>
    <alternativeName>
        <fullName evidence="7">26S proteasome regulatory subunit p40.5</fullName>
    </alternativeName>
</protein>
<evidence type="ECO:0000256" key="6">
    <source>
        <dbReference type="ARBA" id="ARBA00029749"/>
    </source>
</evidence>
<reference evidence="10" key="1">
    <citation type="submission" date="2020-08" db="EMBL/GenBank/DDBJ databases">
        <title>Multicomponent nature underlies the extraordinary mechanical properties of spider dragline silk.</title>
        <authorList>
            <person name="Kono N."/>
            <person name="Nakamura H."/>
            <person name="Mori M."/>
            <person name="Yoshida Y."/>
            <person name="Ohtoshi R."/>
            <person name="Malay A.D."/>
            <person name="Moran D.A.P."/>
            <person name="Tomita M."/>
            <person name="Numata K."/>
            <person name="Arakawa K."/>
        </authorList>
    </citation>
    <scope>NUCLEOTIDE SEQUENCE</scope>
</reference>
<evidence type="ECO:0000313" key="10">
    <source>
        <dbReference type="EMBL" id="GFX98058.1"/>
    </source>
</evidence>
<name>A0A8X6V874_TRICX</name>
<dbReference type="GO" id="GO:0005829">
    <property type="term" value="C:cytosol"/>
    <property type="evidence" value="ECO:0007669"/>
    <property type="project" value="TreeGrafter"/>
</dbReference>
<organism evidence="10 11">
    <name type="scientific">Trichonephila clavipes</name>
    <name type="common">Golden silk orbweaver</name>
    <name type="synonym">Nephila clavipes</name>
    <dbReference type="NCBI Taxonomy" id="2585209"/>
    <lineage>
        <taxon>Eukaryota</taxon>
        <taxon>Metazoa</taxon>
        <taxon>Ecdysozoa</taxon>
        <taxon>Arthropoda</taxon>
        <taxon>Chelicerata</taxon>
        <taxon>Arachnida</taxon>
        <taxon>Araneae</taxon>
        <taxon>Araneomorphae</taxon>
        <taxon>Entelegynae</taxon>
        <taxon>Araneoidea</taxon>
        <taxon>Nephilidae</taxon>
        <taxon>Trichonephila</taxon>
    </lineage>
</organism>
<accession>A0A8X6V874</accession>
<dbReference type="GO" id="GO:0006511">
    <property type="term" value="P:ubiquitin-dependent protein catabolic process"/>
    <property type="evidence" value="ECO:0007669"/>
    <property type="project" value="TreeGrafter"/>
</dbReference>
<dbReference type="InterPro" id="IPR054179">
    <property type="entry name" value="PSD13_N"/>
</dbReference>
<evidence type="ECO:0000256" key="7">
    <source>
        <dbReference type="ARBA" id="ARBA00031303"/>
    </source>
</evidence>
<keyword evidence="5 10" id="KW-0647">Proteasome</keyword>
<dbReference type="EMBL" id="BMAU01021201">
    <property type="protein sequence ID" value="GFX98058.1"/>
    <property type="molecule type" value="Genomic_DNA"/>
</dbReference>
<dbReference type="Pfam" id="PF22037">
    <property type="entry name" value="PSD13_N"/>
    <property type="match status" value="1"/>
</dbReference>
<proteinExistence type="inferred from homology"/>
<dbReference type="PROSITE" id="PS50250">
    <property type="entry name" value="PCI"/>
    <property type="match status" value="1"/>
</dbReference>
<dbReference type="InterPro" id="IPR000717">
    <property type="entry name" value="PCI_dom"/>
</dbReference>
<dbReference type="SUPFAM" id="SSF46785">
    <property type="entry name" value="Winged helix' DNA-binding domain"/>
    <property type="match status" value="1"/>
</dbReference>
<dbReference type="GO" id="GO:0008541">
    <property type="term" value="C:proteasome regulatory particle, lid subcomplex"/>
    <property type="evidence" value="ECO:0007669"/>
    <property type="project" value="TreeGrafter"/>
</dbReference>
<evidence type="ECO:0000256" key="1">
    <source>
        <dbReference type="ARBA" id="ARBA00002362"/>
    </source>
</evidence>
<dbReference type="PANTHER" id="PTHR10539:SF0">
    <property type="entry name" value="26S PROTEASOME NON-ATPASE REGULATORY SUBUNIT 13"/>
    <property type="match status" value="1"/>
</dbReference>
<evidence type="ECO:0000256" key="4">
    <source>
        <dbReference type="ARBA" id="ARBA00015732"/>
    </source>
</evidence>
<evidence type="ECO:0000256" key="8">
    <source>
        <dbReference type="ARBA" id="ARBA00032323"/>
    </source>
</evidence>
<evidence type="ECO:0000256" key="3">
    <source>
        <dbReference type="ARBA" id="ARBA00011441"/>
    </source>
</evidence>
<dbReference type="AlphaFoldDB" id="A0A8X6V874"/>
<keyword evidence="11" id="KW-1185">Reference proteome</keyword>
<comment type="subunit">
    <text evidence="3">Component of the 19S proteasome regulatory particle complex. The 26S proteasome consists of a 20S core particle (CP) and two 19S regulatory subunits (RP). The regulatory particle is made of a lid composed of 9 subunits including PSMD13, a base containing 6 ATPases and few additional components.</text>
</comment>
<dbReference type="InterPro" id="IPR036390">
    <property type="entry name" value="WH_DNA-bd_sf"/>
</dbReference>
<dbReference type="Proteomes" id="UP000887159">
    <property type="component" value="Unassembled WGS sequence"/>
</dbReference>
<evidence type="ECO:0000313" key="11">
    <source>
        <dbReference type="Proteomes" id="UP000887159"/>
    </source>
</evidence>
<dbReference type="GO" id="GO:0005634">
    <property type="term" value="C:nucleus"/>
    <property type="evidence" value="ECO:0007669"/>
    <property type="project" value="TreeGrafter"/>
</dbReference>
<feature type="domain" description="PCI" evidence="9">
    <location>
        <begin position="238"/>
        <end position="405"/>
    </location>
</feature>
<sequence length="443" mass="50983">MQRPVCYQDLKTSAQNYVHRVWQETWDQQVLNKLHSIHPSTSHWAALPVRRHDVHLTRLRIGHTRFTHRHLLLESITFDLDDIMRGLPMPFLELVPCLRLWHQLTLKLSALVKLPAMQEGKALLELYENFLADFENKVNPLSLVEILKFVVKQIDDYDQKIDFMTKTKEKVKGNTEAVALCNIILGLLKLEKGDLEGVKEIIEETEKMIEAMDGISQVHGRYYQLSSDYHQINGQHAEYYRDALRYLGCIDLSDIDDEEKKAKAFTLSLAALLGDGVYNFGELLAHPILNSLKGTSKEWVVDLLYTFNSGNLGKYEELRKLWSTQADLAAHEIALRQKISLLCLMEMTFKRPGNNRVLSFAEIASETRLPENEVELLVMKALSLGLVKGSIDQVDKTVNMSWVQPRVLSVEQIGNMKQRLDHWCQEVQSMELLLENKAYDILT</sequence>
<comment type="caution">
    <text evidence="10">The sequence shown here is derived from an EMBL/GenBank/DDBJ whole genome shotgun (WGS) entry which is preliminary data.</text>
</comment>
<evidence type="ECO:0000256" key="2">
    <source>
        <dbReference type="ARBA" id="ARBA00006207"/>
    </source>
</evidence>
<dbReference type="GO" id="GO:0005198">
    <property type="term" value="F:structural molecule activity"/>
    <property type="evidence" value="ECO:0007669"/>
    <property type="project" value="TreeGrafter"/>
</dbReference>
<evidence type="ECO:0000256" key="5">
    <source>
        <dbReference type="ARBA" id="ARBA00022942"/>
    </source>
</evidence>
<comment type="function">
    <text evidence="1">Component of the 26S proteasome, a multiprotein complex involved in the ATP-dependent degradation of ubiquitinated proteins. This complex plays a key role in the maintenance of protein homeostasis by removing misfolded or damaged proteins, which could impair cellular functions, and by removing proteins whose functions are no longer required. Therefore, the proteasome participates in numerous cellular processes, including cell cycle progression, apoptosis, or DNA damage repair.</text>
</comment>
<gene>
    <name evidence="10" type="primary">PSMD13</name>
    <name evidence="10" type="ORF">TNCV_4907071</name>
</gene>
<dbReference type="PANTHER" id="PTHR10539">
    <property type="entry name" value="26S PROTEASOME NON-ATPASE REGULATORY SUBUNIT 13"/>
    <property type="match status" value="1"/>
</dbReference>
<evidence type="ECO:0000259" key="9">
    <source>
        <dbReference type="PROSITE" id="PS50250"/>
    </source>
</evidence>
<dbReference type="Pfam" id="PF01399">
    <property type="entry name" value="PCI"/>
    <property type="match status" value="1"/>
</dbReference>
<dbReference type="InterPro" id="IPR035298">
    <property type="entry name" value="PSMD13"/>
</dbReference>